<dbReference type="AlphaFoldDB" id="A0A3P3XTA9"/>
<dbReference type="PROSITE" id="PS01274">
    <property type="entry name" value="COA_TRANSF_2"/>
    <property type="match status" value="1"/>
</dbReference>
<comment type="similarity">
    <text evidence="1">Belongs to the 3-oxoacid CoA-transferase subunit B family.</text>
</comment>
<dbReference type="EMBL" id="FWDO01000005">
    <property type="protein sequence ID" value="SLM19173.1"/>
    <property type="molecule type" value="Genomic_DNA"/>
</dbReference>
<dbReference type="SMART" id="SM00882">
    <property type="entry name" value="CoA_trans"/>
    <property type="match status" value="1"/>
</dbReference>
<name>A0A3P3XTA9_9SPIR</name>
<gene>
    <name evidence="3" type="primary">atoA</name>
    <name evidence="3" type="ORF">SPIRO4BDMA_50688</name>
</gene>
<reference evidence="3" key="1">
    <citation type="submission" date="2017-02" db="EMBL/GenBank/DDBJ databases">
        <authorList>
            <person name="Regsiter A."/>
            <person name="William W."/>
        </authorList>
    </citation>
    <scope>NUCLEOTIDE SEQUENCE</scope>
    <source>
        <strain evidence="3">BdmA 4</strain>
    </source>
</reference>
<evidence type="ECO:0000256" key="2">
    <source>
        <dbReference type="ARBA" id="ARBA00022679"/>
    </source>
</evidence>
<dbReference type="GO" id="GO:0008775">
    <property type="term" value="F:acetate CoA-transferase activity"/>
    <property type="evidence" value="ECO:0007669"/>
    <property type="project" value="UniProtKB-EC"/>
</dbReference>
<proteinExistence type="inferred from homology"/>
<keyword evidence="2 3" id="KW-0808">Transferase</keyword>
<dbReference type="InterPro" id="IPR012791">
    <property type="entry name" value="3-oxoacid_CoA-transf_B"/>
</dbReference>
<evidence type="ECO:0000256" key="1">
    <source>
        <dbReference type="ARBA" id="ARBA00007047"/>
    </source>
</evidence>
<protein>
    <submittedName>
        <fullName evidence="3">Acetyl-CoA:acetoacetyl-CoA transferase, beta subunit</fullName>
        <ecNumber evidence="3">2.8.3.8</ecNumber>
    </submittedName>
</protein>
<dbReference type="InterPro" id="IPR037171">
    <property type="entry name" value="NagB/RpiA_transferase-like"/>
</dbReference>
<dbReference type="NCBIfam" id="TIGR02428">
    <property type="entry name" value="pcaJ_scoB_fam"/>
    <property type="match status" value="1"/>
</dbReference>
<sequence length="226" mass="24213">MPDYTENKEIIARRIACFFTTGDVVNLGIGLPTLVGNYIPENVTIILQSENGLIGLGPAPAAGHEDKDLTNAGGKPVTILPGGCFFDSATSFGIIRGGHVDYTVLGVLEVDQEGNLANYKIPGKLIPGMGGAMDLVAGAKHVIAATTHFEKSGASKLRRRCTLPLTASHEVDYVVTDIGFFAVSGHSFALKEAFVPYTPEWIIKHTDADIELALDFRIWNSPEACR</sequence>
<dbReference type="Gene3D" id="3.40.1080.10">
    <property type="entry name" value="Glutaconate Coenzyme A-transferase"/>
    <property type="match status" value="1"/>
</dbReference>
<dbReference type="EC" id="2.8.3.8" evidence="3"/>
<dbReference type="PANTHER" id="PTHR13707:SF57">
    <property type="entry name" value="SUCCINYL-COA:3-KETOACID COENZYME A TRANSFERASE SUBUNIT B-RELATED"/>
    <property type="match status" value="1"/>
</dbReference>
<dbReference type="InterPro" id="IPR004165">
    <property type="entry name" value="CoA_trans_fam_I"/>
</dbReference>
<organism evidence="3">
    <name type="scientific">uncultured spirochete</name>
    <dbReference type="NCBI Taxonomy" id="156406"/>
    <lineage>
        <taxon>Bacteria</taxon>
        <taxon>Pseudomonadati</taxon>
        <taxon>Spirochaetota</taxon>
        <taxon>Spirochaetia</taxon>
        <taxon>Spirochaetales</taxon>
        <taxon>environmental samples</taxon>
    </lineage>
</organism>
<dbReference type="SUPFAM" id="SSF100950">
    <property type="entry name" value="NagB/RpiA/CoA transferase-like"/>
    <property type="match status" value="1"/>
</dbReference>
<dbReference type="PANTHER" id="PTHR13707">
    <property type="entry name" value="KETOACID-COENZYME A TRANSFERASE"/>
    <property type="match status" value="1"/>
</dbReference>
<evidence type="ECO:0000313" key="3">
    <source>
        <dbReference type="EMBL" id="SLM19173.1"/>
    </source>
</evidence>
<dbReference type="InterPro" id="IPR004164">
    <property type="entry name" value="CoA_transf_AS"/>
</dbReference>
<dbReference type="Pfam" id="PF01144">
    <property type="entry name" value="CoA_trans"/>
    <property type="match status" value="1"/>
</dbReference>
<accession>A0A3P3XTA9</accession>